<dbReference type="InterPro" id="IPR023043">
    <property type="entry name" value="NAD(P)H_OxRDtase_bac/plastid"/>
</dbReference>
<feature type="transmembrane region" description="Helical" evidence="7">
    <location>
        <begin position="15"/>
        <end position="35"/>
    </location>
</feature>
<evidence type="ECO:0000313" key="8">
    <source>
        <dbReference type="EMBL" id="CUV02951.1"/>
    </source>
</evidence>
<dbReference type="InterPro" id="IPR038430">
    <property type="entry name" value="NDAH_ubi_oxred_su3_sf"/>
</dbReference>
<evidence type="ECO:0000256" key="1">
    <source>
        <dbReference type="ARBA" id="ARBA00004141"/>
    </source>
</evidence>
<reference evidence="8" key="1">
    <citation type="submission" date="2015-10" db="EMBL/GenBank/DDBJ databases">
        <authorList>
            <person name="Gilbert D.G."/>
        </authorList>
    </citation>
    <scope>NUCLEOTIDE SEQUENCE</scope>
</reference>
<dbReference type="GO" id="GO:0008137">
    <property type="term" value="F:NADH dehydrogenase (ubiquinone) activity"/>
    <property type="evidence" value="ECO:0007669"/>
    <property type="project" value="InterPro"/>
</dbReference>
<dbReference type="EC" id="1.6.5.3" evidence="8"/>
<keyword evidence="8" id="KW-0830">Ubiquinone</keyword>
<keyword evidence="4 7" id="KW-0812">Transmembrane</keyword>
<dbReference type="GO" id="GO:0016651">
    <property type="term" value="F:oxidoreductase activity, acting on NAD(P)H"/>
    <property type="evidence" value="ECO:0007669"/>
    <property type="project" value="InterPro"/>
</dbReference>
<feature type="transmembrane region" description="Helical" evidence="7">
    <location>
        <begin position="105"/>
        <end position="125"/>
    </location>
</feature>
<dbReference type="InterPro" id="IPR000440">
    <property type="entry name" value="NADH_UbQ/plastoQ_OxRdtase_su3"/>
</dbReference>
<evidence type="ECO:0000256" key="7">
    <source>
        <dbReference type="SAM" id="Phobius"/>
    </source>
</evidence>
<dbReference type="PANTHER" id="PTHR11058">
    <property type="entry name" value="NADH-UBIQUINONE OXIDOREDUCTASE CHAIN 3"/>
    <property type="match status" value="1"/>
</dbReference>
<comment type="similarity">
    <text evidence="2">Belongs to the complex I subunit 3 family.</text>
</comment>
<dbReference type="HAMAP" id="MF_01394">
    <property type="entry name" value="NDH1_NuoA"/>
    <property type="match status" value="1"/>
</dbReference>
<keyword evidence="3" id="KW-0813">Transport</keyword>
<dbReference type="PANTHER" id="PTHR11058:SF9">
    <property type="entry name" value="NADH-UBIQUINONE OXIDOREDUCTASE CHAIN 3"/>
    <property type="match status" value="1"/>
</dbReference>
<accession>A0A160V9Z0</accession>
<dbReference type="AlphaFoldDB" id="A0A160V9Z0"/>
<name>A0A160V9Z0_9ZZZZ</name>
<dbReference type="EMBL" id="FAXA01000333">
    <property type="protein sequence ID" value="CUV02951.1"/>
    <property type="molecule type" value="Genomic_DNA"/>
</dbReference>
<gene>
    <name evidence="8" type="ORF">MGWOODY_Clf1480</name>
</gene>
<evidence type="ECO:0000256" key="6">
    <source>
        <dbReference type="ARBA" id="ARBA00023136"/>
    </source>
</evidence>
<protein>
    <submittedName>
        <fullName evidence="8">NADH ubiquinone oxidoreductase chain A</fullName>
        <ecNumber evidence="8">1.6.5.3</ecNumber>
    </submittedName>
</protein>
<dbReference type="Gene3D" id="1.20.58.1610">
    <property type="entry name" value="NADH:ubiquinone/plastoquinone oxidoreductase, chain 3"/>
    <property type="match status" value="1"/>
</dbReference>
<evidence type="ECO:0000256" key="3">
    <source>
        <dbReference type="ARBA" id="ARBA00022448"/>
    </source>
</evidence>
<dbReference type="Pfam" id="PF00507">
    <property type="entry name" value="Oxidored_q4"/>
    <property type="match status" value="1"/>
</dbReference>
<keyword evidence="5 7" id="KW-1133">Transmembrane helix</keyword>
<keyword evidence="6 7" id="KW-0472">Membrane</keyword>
<evidence type="ECO:0000256" key="2">
    <source>
        <dbReference type="ARBA" id="ARBA00008472"/>
    </source>
</evidence>
<comment type="subcellular location">
    <subcellularLocation>
        <location evidence="1">Membrane</location>
        <topology evidence="1">Multi-pass membrane protein</topology>
    </subcellularLocation>
</comment>
<keyword evidence="8" id="KW-0560">Oxidoreductase</keyword>
<evidence type="ECO:0000256" key="5">
    <source>
        <dbReference type="ARBA" id="ARBA00022989"/>
    </source>
</evidence>
<dbReference type="GO" id="GO:0030964">
    <property type="term" value="C:NADH dehydrogenase complex"/>
    <property type="evidence" value="ECO:0007669"/>
    <property type="project" value="TreeGrafter"/>
</dbReference>
<proteinExistence type="inferred from homology"/>
<organism evidence="8">
    <name type="scientific">hydrothermal vent metagenome</name>
    <dbReference type="NCBI Taxonomy" id="652676"/>
    <lineage>
        <taxon>unclassified sequences</taxon>
        <taxon>metagenomes</taxon>
        <taxon>ecological metagenomes</taxon>
    </lineage>
</organism>
<feature type="transmembrane region" description="Helical" evidence="7">
    <location>
        <begin position="70"/>
        <end position="93"/>
    </location>
</feature>
<evidence type="ECO:0000256" key="4">
    <source>
        <dbReference type="ARBA" id="ARBA00022692"/>
    </source>
</evidence>
<sequence>MNLETFSAELFTQNWTAVALSAVVAAMAIGGMFSASRFLSARRYSEAKLTTYECGIPPTPYTWSNINVRFYIFAILFLIFDVEAVFLFPWAVIFMQEKVNQANVLPFYAMMMFLGVLFFAIIYAWKKGVLEWQK</sequence>